<dbReference type="EMBL" id="JAWSTH010000001">
    <property type="protein sequence ID" value="MDW5592933.1"/>
    <property type="molecule type" value="Genomic_DNA"/>
</dbReference>
<reference evidence="7" key="1">
    <citation type="submission" date="2023-07" db="EMBL/GenBank/DDBJ databases">
        <title>Conexibacter stalactiti sp. nov., isolated from stalactites in a lava cave and emended description of the genus Conexibacter.</title>
        <authorList>
            <person name="Lee S.D."/>
        </authorList>
    </citation>
    <scope>NUCLEOTIDE SEQUENCE [LARGE SCALE GENOMIC DNA]</scope>
    <source>
        <strain evidence="7">KCTC 39840</strain>
    </source>
</reference>
<feature type="region of interest" description="Disordered" evidence="2">
    <location>
        <begin position="169"/>
        <end position="213"/>
    </location>
</feature>
<dbReference type="PANTHER" id="PTHR11022:SF41">
    <property type="entry name" value="PEPTIDOGLYCAN-RECOGNITION PROTEIN LC-RELATED"/>
    <property type="match status" value="1"/>
</dbReference>
<reference evidence="6 7" key="2">
    <citation type="submission" date="2023-10" db="EMBL/GenBank/DDBJ databases">
        <authorList>
            <person name="Han X.F."/>
        </authorList>
    </citation>
    <scope>NUCLEOTIDE SEQUENCE [LARGE SCALE GENOMIC DNA]</scope>
    <source>
        <strain evidence="6 7">KCTC 39840</strain>
    </source>
</reference>
<evidence type="ECO:0000313" key="6">
    <source>
        <dbReference type="EMBL" id="MDW5592933.1"/>
    </source>
</evidence>
<dbReference type="RefSeq" id="WP_318595190.1">
    <property type="nucleotide sequence ID" value="NZ_JAWSTH010000001.1"/>
</dbReference>
<evidence type="ECO:0000256" key="1">
    <source>
        <dbReference type="ARBA" id="ARBA00007553"/>
    </source>
</evidence>
<feature type="signal peptide" evidence="3">
    <location>
        <begin position="1"/>
        <end position="22"/>
    </location>
</feature>
<comment type="caution">
    <text evidence="6">The sequence shown here is derived from an EMBL/GenBank/DDBJ whole genome shotgun (WGS) entry which is preliminary data.</text>
</comment>
<evidence type="ECO:0000259" key="4">
    <source>
        <dbReference type="SMART" id="SM00644"/>
    </source>
</evidence>
<dbReference type="InterPro" id="IPR006619">
    <property type="entry name" value="PGRP_domain_met/bac"/>
</dbReference>
<dbReference type="Pfam" id="PF01510">
    <property type="entry name" value="Amidase_2"/>
    <property type="match status" value="1"/>
</dbReference>
<sequence length="593" mass="61719">MRRTVVPVILAALAAAASTAPAAAAPAAVADFEQRAPALTDPARPAAASARAAEQRSSDSAAHASAAAALRTTAPIRAPRPFQLLGLRWRGDEEAHVEVRVQRASGRWSRWGEVPHAEDEPAADRRDETVSGPLWTGSAIRYQLRARTLPRALHVHFVAVPRGAVRAASGAGARTDDARPAQAAPGGDGGSGSGGERPAIVPRSQWDPGDACRPRSAPRYGRVDFSVVHHTESLTAYSRDEAAAMVLGICRFHRNGNGWLDIGYNLLVDRFGTVYEGRAGGVEQPVIGAHAGGWNSIATGVAVIGSFTSRRPPAAAREALSRVLAWKLSLGGVPATGTIAKVSAGGEENRWPTGSTVRLSRIVGHRDVDETDCPGGAFYGLLPALRAQTAPRVDVPADQLTSSPIGGVLPQGGPVALTGRLTLAGGRRPVGARLTLQRRDGEEWSELGTLRTGSDGIWSASVPVTVNGSFRVVADGVGVTAPAVGAEVAAGVGARVTPQLLQPGREVTVSGTTTPAKERVTVLVERQARAGGPWRQLRRVALDTVDGAYETTIPLPSSGLHRVVVTTAADALNAAGSSPVRTARVRAPGRGRR</sequence>
<feature type="compositionally biased region" description="Low complexity" evidence="2">
    <location>
        <begin position="40"/>
        <end position="52"/>
    </location>
</feature>
<dbReference type="InterPro" id="IPR015510">
    <property type="entry name" value="PGRP"/>
</dbReference>
<gene>
    <name evidence="6" type="ORF">R7226_01190</name>
</gene>
<feature type="domain" description="N-acetylmuramoyl-L-alanine amidase" evidence="4">
    <location>
        <begin position="211"/>
        <end position="375"/>
    </location>
</feature>
<feature type="region of interest" description="Disordered" evidence="2">
    <location>
        <begin position="40"/>
        <end position="66"/>
    </location>
</feature>
<dbReference type="PANTHER" id="PTHR11022">
    <property type="entry name" value="PEPTIDOGLYCAN RECOGNITION PROTEIN"/>
    <property type="match status" value="1"/>
</dbReference>
<name>A0ABU4HI00_9ACTN</name>
<dbReference type="Gene3D" id="3.40.80.10">
    <property type="entry name" value="Peptidoglycan recognition protein-like"/>
    <property type="match status" value="1"/>
</dbReference>
<feature type="chain" id="PRO_5047061816" evidence="3">
    <location>
        <begin position="23"/>
        <end position="593"/>
    </location>
</feature>
<evidence type="ECO:0000313" key="7">
    <source>
        <dbReference type="Proteomes" id="UP001284601"/>
    </source>
</evidence>
<evidence type="ECO:0000259" key="5">
    <source>
        <dbReference type="SMART" id="SM00701"/>
    </source>
</evidence>
<dbReference type="SUPFAM" id="SSF55846">
    <property type="entry name" value="N-acetylmuramoyl-L-alanine amidase-like"/>
    <property type="match status" value="1"/>
</dbReference>
<dbReference type="Proteomes" id="UP001284601">
    <property type="component" value="Unassembled WGS sequence"/>
</dbReference>
<dbReference type="SMART" id="SM00701">
    <property type="entry name" value="PGRP"/>
    <property type="match status" value="1"/>
</dbReference>
<dbReference type="InterPro" id="IPR002502">
    <property type="entry name" value="Amidase_domain"/>
</dbReference>
<proteinExistence type="inferred from homology"/>
<accession>A0ABU4HI00</accession>
<organism evidence="6 7">
    <name type="scientific">Conexibacter stalactiti</name>
    <dbReference type="NCBI Taxonomy" id="1940611"/>
    <lineage>
        <taxon>Bacteria</taxon>
        <taxon>Bacillati</taxon>
        <taxon>Actinomycetota</taxon>
        <taxon>Thermoleophilia</taxon>
        <taxon>Solirubrobacterales</taxon>
        <taxon>Conexibacteraceae</taxon>
        <taxon>Conexibacter</taxon>
    </lineage>
</organism>
<dbReference type="InterPro" id="IPR036505">
    <property type="entry name" value="Amidase/PGRP_sf"/>
</dbReference>
<evidence type="ECO:0000256" key="2">
    <source>
        <dbReference type="SAM" id="MobiDB-lite"/>
    </source>
</evidence>
<feature type="domain" description="Peptidoglycan recognition protein family" evidence="5">
    <location>
        <begin position="198"/>
        <end position="346"/>
    </location>
</feature>
<dbReference type="CDD" id="cd06583">
    <property type="entry name" value="PGRP"/>
    <property type="match status" value="1"/>
</dbReference>
<evidence type="ECO:0000256" key="3">
    <source>
        <dbReference type="SAM" id="SignalP"/>
    </source>
</evidence>
<dbReference type="SMART" id="SM00644">
    <property type="entry name" value="Ami_2"/>
    <property type="match status" value="1"/>
</dbReference>
<comment type="similarity">
    <text evidence="1">Belongs to the N-acetylmuramoyl-L-alanine amidase 2 family.</text>
</comment>
<protein>
    <submittedName>
        <fullName evidence="6">Peptidoglycan recognition protein</fullName>
    </submittedName>
</protein>
<keyword evidence="7" id="KW-1185">Reference proteome</keyword>
<keyword evidence="3" id="KW-0732">Signal</keyword>
<feature type="compositionally biased region" description="Gly residues" evidence="2">
    <location>
        <begin position="186"/>
        <end position="195"/>
    </location>
</feature>